<keyword evidence="3" id="KW-1185">Reference proteome</keyword>
<dbReference type="InterPro" id="IPR003673">
    <property type="entry name" value="CoA-Trfase_fam_III"/>
</dbReference>
<dbReference type="InterPro" id="IPR044855">
    <property type="entry name" value="CoA-Trfase_III_dom3_sf"/>
</dbReference>
<comment type="caution">
    <text evidence="2">The sequence shown here is derived from an EMBL/GenBank/DDBJ whole genome shotgun (WGS) entry which is preliminary data.</text>
</comment>
<reference evidence="2 3" key="1">
    <citation type="submission" date="2023-07" db="EMBL/GenBank/DDBJ databases">
        <title>Comparative genomics of wheat-associated soil bacteria to identify genetic determinants of phenazine resistance.</title>
        <authorList>
            <person name="Mouncey N."/>
        </authorList>
    </citation>
    <scope>NUCLEOTIDE SEQUENCE [LARGE SCALE GENOMIC DNA]</scope>
    <source>
        <strain evidence="2 3">W2I7</strain>
    </source>
</reference>
<protein>
    <submittedName>
        <fullName evidence="2">Formyl-CoA transferase</fullName>
        <ecNumber evidence="2">2.8.3.16</ecNumber>
    </submittedName>
</protein>
<organism evidence="2 3">
    <name type="scientific">Microbacterium murale</name>
    <dbReference type="NCBI Taxonomy" id="1081040"/>
    <lineage>
        <taxon>Bacteria</taxon>
        <taxon>Bacillati</taxon>
        <taxon>Actinomycetota</taxon>
        <taxon>Actinomycetes</taxon>
        <taxon>Micrococcales</taxon>
        <taxon>Microbacteriaceae</taxon>
        <taxon>Microbacterium</taxon>
    </lineage>
</organism>
<dbReference type="EMBL" id="JAUSXK010000001">
    <property type="protein sequence ID" value="MDQ0643080.1"/>
    <property type="molecule type" value="Genomic_DNA"/>
</dbReference>
<dbReference type="RefSeq" id="WP_307359489.1">
    <property type="nucleotide sequence ID" value="NZ_JAUSXK010000001.1"/>
</dbReference>
<dbReference type="Gene3D" id="3.30.1540.10">
    <property type="entry name" value="formyl-coa transferase, domain 3"/>
    <property type="match status" value="1"/>
</dbReference>
<keyword evidence="1 2" id="KW-0808">Transferase</keyword>
<evidence type="ECO:0000313" key="2">
    <source>
        <dbReference type="EMBL" id="MDQ0643080.1"/>
    </source>
</evidence>
<dbReference type="EC" id="2.8.3.16" evidence="2"/>
<dbReference type="Proteomes" id="UP001239085">
    <property type="component" value="Unassembled WGS sequence"/>
</dbReference>
<dbReference type="SUPFAM" id="SSF89796">
    <property type="entry name" value="CoA-transferase family III (CaiB/BaiF)"/>
    <property type="match status" value="1"/>
</dbReference>
<dbReference type="PANTHER" id="PTHR48207:SF4">
    <property type="entry name" value="BLL6097 PROTEIN"/>
    <property type="match status" value="1"/>
</dbReference>
<evidence type="ECO:0000256" key="1">
    <source>
        <dbReference type="ARBA" id="ARBA00022679"/>
    </source>
</evidence>
<dbReference type="Pfam" id="PF02515">
    <property type="entry name" value="CoA_transf_3"/>
    <property type="match status" value="1"/>
</dbReference>
<accession>A0ABU0P6Y1</accession>
<dbReference type="PANTHER" id="PTHR48207">
    <property type="entry name" value="SUCCINATE--HYDROXYMETHYLGLUTARATE COA-TRANSFERASE"/>
    <property type="match status" value="1"/>
</dbReference>
<sequence length="395" mass="43108">MTEPTRPLDGIRVIDFTQVMLGPSCTQTLGDFGADVIKVERPGTGDLSRTGVLADIGGDNPVFLALNRNKRGIVVDITSPEGREIVTDLIRTADVVVSNFRPGVMERLGLGAEAVAEINPRAIWACGSGFGTSGPYAHKGGQDILGQSYSGVMKRLADPEHPVTIYATPIADYTAGLHLVQGILLALLHRERTGIGQRVEVSLYNSMLAMQMQEATTRLMYDKELNWALMPLTGCFPTSDSEIVIIGAFKENPLADICRALELPDLSVDDRFDTLENLRRNRAQIRRIIGDRLTQNTSAHWIAALEREDVLCGPVRTLSEALRDPQTSHNGMILEFEDQHGRTIRTIAPPIAMSDVPPLVRQAPPRLGEHTAEVLTELGYNAARIATMQTTGAIL</sequence>
<proteinExistence type="predicted"/>
<gene>
    <name evidence="2" type="ORF">QFZ46_001240</name>
</gene>
<dbReference type="GO" id="GO:0033608">
    <property type="term" value="F:formyl-CoA transferase activity"/>
    <property type="evidence" value="ECO:0007669"/>
    <property type="project" value="UniProtKB-EC"/>
</dbReference>
<dbReference type="Gene3D" id="3.40.50.10540">
    <property type="entry name" value="Crotonobetainyl-coa:carnitine coa-transferase, domain 1"/>
    <property type="match status" value="1"/>
</dbReference>
<dbReference type="InterPro" id="IPR050483">
    <property type="entry name" value="CoA-transferase_III_domain"/>
</dbReference>
<dbReference type="InterPro" id="IPR023606">
    <property type="entry name" value="CoA-Trfase_III_dom_1_sf"/>
</dbReference>
<evidence type="ECO:0000313" key="3">
    <source>
        <dbReference type="Proteomes" id="UP001239085"/>
    </source>
</evidence>
<name>A0ABU0P6Y1_9MICO</name>